<dbReference type="PANTHER" id="PTHR43675">
    <property type="entry name" value="ARSENITE METHYLTRANSFERASE"/>
    <property type="match status" value="1"/>
</dbReference>
<evidence type="ECO:0000313" key="2">
    <source>
        <dbReference type="Proteomes" id="UP000032141"/>
    </source>
</evidence>
<dbReference type="GO" id="GO:0008168">
    <property type="term" value="F:methyltransferase activity"/>
    <property type="evidence" value="ECO:0007669"/>
    <property type="project" value="TreeGrafter"/>
</dbReference>
<dbReference type="AlphaFoldDB" id="A0A0D3D5G1"/>
<protein>
    <recommendedName>
        <fullName evidence="3">Cyclopropane-fatty-acyl-phospholipid synthase</fullName>
    </recommendedName>
</protein>
<dbReference type="CDD" id="cd02440">
    <property type="entry name" value="AdoMet_MTases"/>
    <property type="match status" value="1"/>
</dbReference>
<dbReference type="Gramene" id="Bo7g040420.1">
    <property type="protein sequence ID" value="Bo7g040420.1"/>
    <property type="gene ID" value="Bo7g040420"/>
</dbReference>
<dbReference type="InterPro" id="IPR026669">
    <property type="entry name" value="Arsenite_MeTrfase-like"/>
</dbReference>
<dbReference type="OMA" id="RTCEYYF"/>
<accession>A0A0D3D5G1</accession>
<dbReference type="PANTHER" id="PTHR43675:SF19">
    <property type="entry name" value="AMINE OXIDASE DOMAIN-CONTAINING PROTEIN"/>
    <property type="match status" value="1"/>
</dbReference>
<keyword evidence="2" id="KW-1185">Reference proteome</keyword>
<dbReference type="eggNOG" id="ENOG502QSMW">
    <property type="taxonomic scope" value="Eukaryota"/>
</dbReference>
<dbReference type="SUPFAM" id="SSF53335">
    <property type="entry name" value="S-adenosyl-L-methionine-dependent methyltransferases"/>
    <property type="match status" value="2"/>
</dbReference>
<dbReference type="Proteomes" id="UP000032141">
    <property type="component" value="Chromosome C7"/>
</dbReference>
<dbReference type="Gene3D" id="3.40.50.150">
    <property type="entry name" value="Vaccinia Virus protein VP39"/>
    <property type="match status" value="2"/>
</dbReference>
<organism evidence="1 2">
    <name type="scientific">Brassica oleracea var. oleracea</name>
    <dbReference type="NCBI Taxonomy" id="109376"/>
    <lineage>
        <taxon>Eukaryota</taxon>
        <taxon>Viridiplantae</taxon>
        <taxon>Streptophyta</taxon>
        <taxon>Embryophyta</taxon>
        <taxon>Tracheophyta</taxon>
        <taxon>Spermatophyta</taxon>
        <taxon>Magnoliopsida</taxon>
        <taxon>eudicotyledons</taxon>
        <taxon>Gunneridae</taxon>
        <taxon>Pentapetalae</taxon>
        <taxon>rosids</taxon>
        <taxon>malvids</taxon>
        <taxon>Brassicales</taxon>
        <taxon>Brassicaceae</taxon>
        <taxon>Brassiceae</taxon>
        <taxon>Brassica</taxon>
    </lineage>
</organism>
<evidence type="ECO:0000313" key="1">
    <source>
        <dbReference type="EnsemblPlants" id="Bo7g040420.1"/>
    </source>
</evidence>
<reference evidence="1" key="2">
    <citation type="submission" date="2015-03" db="UniProtKB">
        <authorList>
            <consortium name="EnsemblPlants"/>
        </authorList>
    </citation>
    <scope>IDENTIFICATION</scope>
</reference>
<evidence type="ECO:0008006" key="3">
    <source>
        <dbReference type="Google" id="ProtNLM"/>
    </source>
</evidence>
<name>A0A0D3D5G1_BRAOL</name>
<dbReference type="HOGENOM" id="CLU_026434_0_1_1"/>
<proteinExistence type="predicted"/>
<dbReference type="STRING" id="109376.A0A0D3D5G1"/>
<sequence>MGAAQGLLGKDMVPLMSKPKHMVPSLTKKGARFLFTRFLRHFISTGCVTVYEGGTMFTFKGKDLRCNLESVMEIHNPHFYWKILIANRELNSKNLNLAKKRGWWTPMFMTAGLTSATQFLKHFSRQNTLTKARGTFHVTMTLVLDLLYHLIFLQRNDLFALFLDDTMSYSTVAFKSDDEDLKTAQMGKINILIDKARIEKNHEVLEIGCGWGTLAIEVVKKTGCKYTGITLSIEQLKYAEEKVKEAGLQGFPAYAGHSPGPGQTAGQLHPGENVENIGLHYYQTLRCWRKNFLENQKQIMDLGFDDKFIRTWEYYFDYCAAGIKTLTLEDYQVVFSRPGNVAAFGDPFRNFPSAHN</sequence>
<dbReference type="EnsemblPlants" id="Bo7g040420.1">
    <property type="protein sequence ID" value="Bo7g040420.1"/>
    <property type="gene ID" value="Bo7g040420"/>
</dbReference>
<dbReference type="InterPro" id="IPR029063">
    <property type="entry name" value="SAM-dependent_MTases_sf"/>
</dbReference>
<reference evidence="1 2" key="1">
    <citation type="journal article" date="2014" name="Genome Biol.">
        <title>Transcriptome and methylome profiling reveals relics of genome dominance in the mesopolyploid Brassica oleracea.</title>
        <authorList>
            <person name="Parkin I.A."/>
            <person name="Koh C."/>
            <person name="Tang H."/>
            <person name="Robinson S.J."/>
            <person name="Kagale S."/>
            <person name="Clarke W.E."/>
            <person name="Town C.D."/>
            <person name="Nixon J."/>
            <person name="Krishnakumar V."/>
            <person name="Bidwell S.L."/>
            <person name="Denoeud F."/>
            <person name="Belcram H."/>
            <person name="Links M.G."/>
            <person name="Just J."/>
            <person name="Clarke C."/>
            <person name="Bender T."/>
            <person name="Huebert T."/>
            <person name="Mason A.S."/>
            <person name="Pires J.C."/>
            <person name="Barker G."/>
            <person name="Moore J."/>
            <person name="Walley P.G."/>
            <person name="Manoli S."/>
            <person name="Batley J."/>
            <person name="Edwards D."/>
            <person name="Nelson M.N."/>
            <person name="Wang X."/>
            <person name="Paterson A.H."/>
            <person name="King G."/>
            <person name="Bancroft I."/>
            <person name="Chalhoub B."/>
            <person name="Sharpe A.G."/>
        </authorList>
    </citation>
    <scope>NUCLEOTIDE SEQUENCE</scope>
    <source>
        <strain evidence="1 2">cv. TO1000</strain>
    </source>
</reference>
<dbReference type="Pfam" id="PF02353">
    <property type="entry name" value="CMAS"/>
    <property type="match status" value="2"/>
</dbReference>